<sequence>MSRISIVQAEVDLNTPLILEFNEITTLMAISSVGIITVIVLSVVVAAIAFFGSKAQDLSQDHFARR</sequence>
<accession>A0A6J6I083</accession>
<feature type="transmembrane region" description="Helical" evidence="1">
    <location>
        <begin position="27"/>
        <end position="51"/>
    </location>
</feature>
<evidence type="ECO:0000313" key="2">
    <source>
        <dbReference type="EMBL" id="CAB4619751.1"/>
    </source>
</evidence>
<name>A0A6J6I083_9ZZZZ</name>
<proteinExistence type="predicted"/>
<dbReference type="EMBL" id="CAEZVE010000061">
    <property type="protein sequence ID" value="CAB4619751.1"/>
    <property type="molecule type" value="Genomic_DNA"/>
</dbReference>
<organism evidence="2">
    <name type="scientific">freshwater metagenome</name>
    <dbReference type="NCBI Taxonomy" id="449393"/>
    <lineage>
        <taxon>unclassified sequences</taxon>
        <taxon>metagenomes</taxon>
        <taxon>ecological metagenomes</taxon>
    </lineage>
</organism>
<keyword evidence="1" id="KW-1133">Transmembrane helix</keyword>
<protein>
    <submittedName>
        <fullName evidence="2">Unannotated protein</fullName>
    </submittedName>
</protein>
<dbReference type="AlphaFoldDB" id="A0A6J6I083"/>
<keyword evidence="1" id="KW-0472">Membrane</keyword>
<gene>
    <name evidence="2" type="ORF">UFOPK1931_00439</name>
</gene>
<reference evidence="2" key="1">
    <citation type="submission" date="2020-05" db="EMBL/GenBank/DDBJ databases">
        <authorList>
            <person name="Chiriac C."/>
            <person name="Salcher M."/>
            <person name="Ghai R."/>
            <person name="Kavagutti S V."/>
        </authorList>
    </citation>
    <scope>NUCLEOTIDE SEQUENCE</scope>
</reference>
<keyword evidence="1" id="KW-0812">Transmembrane</keyword>
<evidence type="ECO:0000256" key="1">
    <source>
        <dbReference type="SAM" id="Phobius"/>
    </source>
</evidence>